<dbReference type="SUPFAM" id="SSF54534">
    <property type="entry name" value="FKBP-like"/>
    <property type="match status" value="2"/>
</dbReference>
<dbReference type="GO" id="GO:0003755">
    <property type="term" value="F:peptidyl-prolyl cis-trans isomerase activity"/>
    <property type="evidence" value="ECO:0007669"/>
    <property type="project" value="UniProtKB-EC"/>
</dbReference>
<dbReference type="EMBL" id="JBHULN010000007">
    <property type="protein sequence ID" value="MFD2571541.1"/>
    <property type="molecule type" value="Genomic_DNA"/>
</dbReference>
<evidence type="ECO:0000256" key="2">
    <source>
        <dbReference type="ARBA" id="ARBA00006577"/>
    </source>
</evidence>
<dbReference type="PROSITE" id="PS51257">
    <property type="entry name" value="PROKAR_LIPOPROTEIN"/>
    <property type="match status" value="1"/>
</dbReference>
<feature type="domain" description="PPIase FKBP-type" evidence="7">
    <location>
        <begin position="73"/>
        <end position="160"/>
    </location>
</feature>
<dbReference type="PANTHER" id="PTHR43811:SF19">
    <property type="entry name" value="39 KDA FK506-BINDING NUCLEAR PROTEIN"/>
    <property type="match status" value="1"/>
</dbReference>
<keyword evidence="4 5" id="KW-0413">Isomerase</keyword>
<organism evidence="8 9">
    <name type="scientific">Spirosoma soli</name>
    <dbReference type="NCBI Taxonomy" id="1770529"/>
    <lineage>
        <taxon>Bacteria</taxon>
        <taxon>Pseudomonadati</taxon>
        <taxon>Bacteroidota</taxon>
        <taxon>Cytophagia</taxon>
        <taxon>Cytophagales</taxon>
        <taxon>Cytophagaceae</taxon>
        <taxon>Spirosoma</taxon>
    </lineage>
</organism>
<keyword evidence="9" id="KW-1185">Reference proteome</keyword>
<evidence type="ECO:0000313" key="9">
    <source>
        <dbReference type="Proteomes" id="UP001597469"/>
    </source>
</evidence>
<proteinExistence type="inferred from homology"/>
<dbReference type="Gene3D" id="3.10.50.40">
    <property type="match status" value="2"/>
</dbReference>
<dbReference type="Proteomes" id="UP001597469">
    <property type="component" value="Unassembled WGS sequence"/>
</dbReference>
<reference evidence="9" key="1">
    <citation type="journal article" date="2019" name="Int. J. Syst. Evol. Microbiol.">
        <title>The Global Catalogue of Microorganisms (GCM) 10K type strain sequencing project: providing services to taxonomists for standard genome sequencing and annotation.</title>
        <authorList>
            <consortium name="The Broad Institute Genomics Platform"/>
            <consortium name="The Broad Institute Genome Sequencing Center for Infectious Disease"/>
            <person name="Wu L."/>
            <person name="Ma J."/>
        </authorList>
    </citation>
    <scope>NUCLEOTIDE SEQUENCE [LARGE SCALE GENOMIC DNA]</scope>
    <source>
        <strain evidence="9">KCTC 42805</strain>
    </source>
</reference>
<dbReference type="PROSITE" id="PS50059">
    <property type="entry name" value="FKBP_PPIASE"/>
    <property type="match status" value="2"/>
</dbReference>
<dbReference type="InterPro" id="IPR001179">
    <property type="entry name" value="PPIase_FKBP_dom"/>
</dbReference>
<evidence type="ECO:0000256" key="5">
    <source>
        <dbReference type="PROSITE-ProRule" id="PRU00277"/>
    </source>
</evidence>
<comment type="similarity">
    <text evidence="2 6">Belongs to the FKBP-type PPIase family.</text>
</comment>
<evidence type="ECO:0000259" key="7">
    <source>
        <dbReference type="PROSITE" id="PS50059"/>
    </source>
</evidence>
<feature type="domain" description="PPIase FKBP-type" evidence="7">
    <location>
        <begin position="202"/>
        <end position="293"/>
    </location>
</feature>
<sequence>MRTFQLTIIGALFVGGLASCMQQVDSTNANYDQNDAQIQTYASAKQLGGQLTSTGLYYKITVANPTGRTPKVGEEVEFTYKSYNLQDVLVDSTKANLPVYYPFGLQSILAGLEEGLGLMHEGEKATLLIPSYLGYGDQAVNANLPAYSVVRFDVQLNRTRTETEQINDYIARNNLVITDSSATGLKFIKTQDNPAGRQPGLGQTLTIRYKGKMLRSASAFDSTGTSTVDVVLGQNRFIKGFEEGLSRLREGEKATVIFPSAIGYSTQGAVSANRYIVTPYAPLRFDLELVSAK</sequence>
<evidence type="ECO:0000256" key="1">
    <source>
        <dbReference type="ARBA" id="ARBA00000971"/>
    </source>
</evidence>
<dbReference type="InterPro" id="IPR046357">
    <property type="entry name" value="PPIase_dom_sf"/>
</dbReference>
<comment type="catalytic activity">
    <reaction evidence="1 5 6">
        <text>[protein]-peptidylproline (omega=180) = [protein]-peptidylproline (omega=0)</text>
        <dbReference type="Rhea" id="RHEA:16237"/>
        <dbReference type="Rhea" id="RHEA-COMP:10747"/>
        <dbReference type="Rhea" id="RHEA-COMP:10748"/>
        <dbReference type="ChEBI" id="CHEBI:83833"/>
        <dbReference type="ChEBI" id="CHEBI:83834"/>
        <dbReference type="EC" id="5.2.1.8"/>
    </reaction>
</comment>
<evidence type="ECO:0000256" key="4">
    <source>
        <dbReference type="ARBA" id="ARBA00023235"/>
    </source>
</evidence>
<evidence type="ECO:0000256" key="6">
    <source>
        <dbReference type="RuleBase" id="RU003915"/>
    </source>
</evidence>
<keyword evidence="3 5" id="KW-0697">Rotamase</keyword>
<gene>
    <name evidence="8" type="ORF">ACFSUS_12925</name>
</gene>
<dbReference type="Pfam" id="PF00254">
    <property type="entry name" value="FKBP_C"/>
    <property type="match status" value="2"/>
</dbReference>
<dbReference type="EC" id="5.2.1.8" evidence="6"/>
<dbReference type="RefSeq" id="WP_381523186.1">
    <property type="nucleotide sequence ID" value="NZ_JBHULN010000007.1"/>
</dbReference>
<evidence type="ECO:0000313" key="8">
    <source>
        <dbReference type="EMBL" id="MFD2571541.1"/>
    </source>
</evidence>
<name>A0ABW5M5D6_9BACT</name>
<accession>A0ABW5M5D6</accession>
<evidence type="ECO:0000256" key="3">
    <source>
        <dbReference type="ARBA" id="ARBA00023110"/>
    </source>
</evidence>
<protein>
    <recommendedName>
        <fullName evidence="6">Peptidyl-prolyl cis-trans isomerase</fullName>
        <ecNumber evidence="6">5.2.1.8</ecNumber>
    </recommendedName>
</protein>
<comment type="caution">
    <text evidence="8">The sequence shown here is derived from an EMBL/GenBank/DDBJ whole genome shotgun (WGS) entry which is preliminary data.</text>
</comment>
<dbReference type="PANTHER" id="PTHR43811">
    <property type="entry name" value="FKBP-TYPE PEPTIDYL-PROLYL CIS-TRANS ISOMERASE FKPA"/>
    <property type="match status" value="1"/>
</dbReference>